<evidence type="ECO:0000313" key="2">
    <source>
        <dbReference type="EMBL" id="MCK8678161.1"/>
    </source>
</evidence>
<dbReference type="Proteomes" id="UP001522868">
    <property type="component" value="Unassembled WGS sequence"/>
</dbReference>
<organism evidence="2 3">
    <name type="scientific">Streptomyces lichenis</name>
    <dbReference type="NCBI Taxonomy" id="2306967"/>
    <lineage>
        <taxon>Bacteria</taxon>
        <taxon>Bacillati</taxon>
        <taxon>Actinomycetota</taxon>
        <taxon>Actinomycetes</taxon>
        <taxon>Kitasatosporales</taxon>
        <taxon>Streptomycetaceae</taxon>
        <taxon>Streptomyces</taxon>
    </lineage>
</organism>
<dbReference type="RefSeq" id="WP_248633745.1">
    <property type="nucleotide sequence ID" value="NZ_JALPTH010000009.1"/>
</dbReference>
<protein>
    <submittedName>
        <fullName evidence="2">Uncharacterized protein</fullName>
    </submittedName>
</protein>
<name>A0ABT0I9Z3_9ACTN</name>
<sequence>MSGVFEAYPAELRTAIERMRNLPRMAYALGRDFRSDEQTYTAWPGWTDDYAQQNRPVYERNNEFCTGSSEKLFEALDGLVQATLANLNSIERTQSDSEERIAEHRRRTPESIFDDGETGGGGGGRR</sequence>
<reference evidence="2 3" key="1">
    <citation type="submission" date="2022-04" db="EMBL/GenBank/DDBJ databases">
        <title>Streptomyces sp. nov. LCR6-01 isolated from Lichen of Dirinaria sp.</title>
        <authorList>
            <person name="Kanchanasin P."/>
            <person name="Tanasupawat S."/>
            <person name="Phongsopitanun W."/>
        </authorList>
    </citation>
    <scope>NUCLEOTIDE SEQUENCE [LARGE SCALE GENOMIC DNA]</scope>
    <source>
        <strain evidence="2 3">LCR6-01</strain>
    </source>
</reference>
<accession>A0ABT0I9Z3</accession>
<feature type="region of interest" description="Disordered" evidence="1">
    <location>
        <begin position="89"/>
        <end position="126"/>
    </location>
</feature>
<gene>
    <name evidence="2" type="ORF">M1O15_12285</name>
</gene>
<evidence type="ECO:0000313" key="3">
    <source>
        <dbReference type="Proteomes" id="UP001522868"/>
    </source>
</evidence>
<keyword evidence="3" id="KW-1185">Reference proteome</keyword>
<evidence type="ECO:0000256" key="1">
    <source>
        <dbReference type="SAM" id="MobiDB-lite"/>
    </source>
</evidence>
<feature type="compositionally biased region" description="Basic and acidic residues" evidence="1">
    <location>
        <begin position="93"/>
        <end position="102"/>
    </location>
</feature>
<proteinExistence type="predicted"/>
<dbReference type="EMBL" id="JALPTH010000009">
    <property type="protein sequence ID" value="MCK8678161.1"/>
    <property type="molecule type" value="Genomic_DNA"/>
</dbReference>
<comment type="caution">
    <text evidence="2">The sequence shown here is derived from an EMBL/GenBank/DDBJ whole genome shotgun (WGS) entry which is preliminary data.</text>
</comment>